<dbReference type="Gene3D" id="2.60.120.200">
    <property type="match status" value="2"/>
</dbReference>
<dbReference type="CDD" id="cd00110">
    <property type="entry name" value="LamG"/>
    <property type="match status" value="1"/>
</dbReference>
<dbReference type="PANTHER" id="PTHR19277">
    <property type="entry name" value="PENTRAXIN"/>
    <property type="match status" value="1"/>
</dbReference>
<evidence type="ECO:0000313" key="7">
    <source>
        <dbReference type="EMBL" id="BDZ42735.1"/>
    </source>
</evidence>
<dbReference type="SMART" id="SM00282">
    <property type="entry name" value="LamG"/>
    <property type="match status" value="1"/>
</dbReference>
<sequence>MSFVDTDVVAGRTYSYRLTVSDGTNTTSRSAASSATALGSGLPYASRVLNDGANLYWRFGESSGPVGADSSGADRAPRYMQNVSYRSADNAALDDPGYAMGFDGSTAYAFSDDIAPAPTTYSVETWFRTTSTSGGKIVGYGNGQPRNGTNNTSLSGSYDRHVYMTNDGRLVFGAYTGSAVTLTSAGSFNDGEWHSVVATQGPAGMTLYVDGVRVGRNSNASAQSYDGSWRVGGDQLNGWPSRPSSNFFAGDIDETAVYPTVLPAATVREHFTASGRVVDVPQAPADAYGAAVYSADPDLFWRLDDSSATTAADASPYGVTGTYDGRVTTGSDGALEDGTAVSFSPQNASNGGVIGSDLQFTNPRDYSLELWFNSTTTDGGKLIGLGNNKTSLSSNYDRHVFLRDDGRLVFGTWTGQQNLATSDASFNDGAWHHVVATQSSTSGMSSSSTASSSGPTRRPAPRTTPGTGRSEVTGRGTRPRRTSRATSTRSLSTARCSRPTRWLSTLHSAPVRLRPMPRRRRRRARSPQRSSVTTPSP</sequence>
<feature type="compositionally biased region" description="Low complexity" evidence="5">
    <location>
        <begin position="484"/>
        <end position="497"/>
    </location>
</feature>
<keyword evidence="4" id="KW-1015">Disulfide bond</keyword>
<feature type="region of interest" description="Disordered" evidence="5">
    <location>
        <begin position="437"/>
        <end position="537"/>
    </location>
</feature>
<name>A0ABM8G3Q8_9CELL</name>
<reference evidence="8" key="1">
    <citation type="journal article" date="2019" name="Int. J. Syst. Evol. Microbiol.">
        <title>The Global Catalogue of Microorganisms (GCM) 10K type strain sequencing project: providing services to taxonomists for standard genome sequencing and annotation.</title>
        <authorList>
            <consortium name="The Broad Institute Genomics Platform"/>
            <consortium name="The Broad Institute Genome Sequencing Center for Infectious Disease"/>
            <person name="Wu L."/>
            <person name="Ma J."/>
        </authorList>
    </citation>
    <scope>NUCLEOTIDE SEQUENCE [LARGE SCALE GENOMIC DNA]</scope>
    <source>
        <strain evidence="8">NBRC 108565</strain>
    </source>
</reference>
<evidence type="ECO:0000259" key="6">
    <source>
        <dbReference type="SMART" id="SM00282"/>
    </source>
</evidence>
<dbReference type="Proteomes" id="UP001321475">
    <property type="component" value="Chromosome"/>
</dbReference>
<dbReference type="SUPFAM" id="SSF49899">
    <property type="entry name" value="Concanavalin A-like lectins/glucanases"/>
    <property type="match status" value="2"/>
</dbReference>
<evidence type="ECO:0000313" key="8">
    <source>
        <dbReference type="Proteomes" id="UP001321475"/>
    </source>
</evidence>
<protein>
    <recommendedName>
        <fullName evidence="6">Laminin G domain-containing protein</fullName>
    </recommendedName>
</protein>
<evidence type="ECO:0000256" key="2">
    <source>
        <dbReference type="ARBA" id="ARBA00022723"/>
    </source>
</evidence>
<evidence type="ECO:0000256" key="5">
    <source>
        <dbReference type="SAM" id="MobiDB-lite"/>
    </source>
</evidence>
<evidence type="ECO:0000256" key="3">
    <source>
        <dbReference type="ARBA" id="ARBA00022837"/>
    </source>
</evidence>
<comment type="cofactor">
    <cofactor evidence="1">
        <name>Ca(2+)</name>
        <dbReference type="ChEBI" id="CHEBI:29108"/>
    </cofactor>
</comment>
<feature type="compositionally biased region" description="Basic residues" evidence="5">
    <location>
        <begin position="515"/>
        <end position="526"/>
    </location>
</feature>
<gene>
    <name evidence="7" type="ORF">GCM10025865_20340</name>
</gene>
<dbReference type="InterPro" id="IPR013320">
    <property type="entry name" value="ConA-like_dom_sf"/>
</dbReference>
<evidence type="ECO:0000256" key="1">
    <source>
        <dbReference type="ARBA" id="ARBA00001913"/>
    </source>
</evidence>
<keyword evidence="8" id="KW-1185">Reference proteome</keyword>
<dbReference type="Pfam" id="PF13385">
    <property type="entry name" value="Laminin_G_3"/>
    <property type="match status" value="2"/>
</dbReference>
<dbReference type="InterPro" id="IPR001791">
    <property type="entry name" value="Laminin_G"/>
</dbReference>
<evidence type="ECO:0000256" key="4">
    <source>
        <dbReference type="ARBA" id="ARBA00023157"/>
    </source>
</evidence>
<organism evidence="7 8">
    <name type="scientific">Paraoerskovia sediminicola</name>
    <dbReference type="NCBI Taxonomy" id="1138587"/>
    <lineage>
        <taxon>Bacteria</taxon>
        <taxon>Bacillati</taxon>
        <taxon>Actinomycetota</taxon>
        <taxon>Actinomycetes</taxon>
        <taxon>Micrococcales</taxon>
        <taxon>Cellulomonadaceae</taxon>
        <taxon>Paraoerskovia</taxon>
    </lineage>
</organism>
<keyword evidence="2" id="KW-0479">Metal-binding</keyword>
<feature type="domain" description="Laminin G" evidence="6">
    <location>
        <begin position="119"/>
        <end position="260"/>
    </location>
</feature>
<feature type="compositionally biased region" description="Low complexity" evidence="5">
    <location>
        <begin position="439"/>
        <end position="476"/>
    </location>
</feature>
<keyword evidence="3" id="KW-0106">Calcium</keyword>
<dbReference type="PANTHER" id="PTHR19277:SF125">
    <property type="entry name" value="B6"/>
    <property type="match status" value="1"/>
</dbReference>
<dbReference type="InterPro" id="IPR051360">
    <property type="entry name" value="Neuronal_Pentraxin_Related"/>
</dbReference>
<proteinExistence type="predicted"/>
<accession>A0ABM8G3Q8</accession>
<dbReference type="EMBL" id="AP027729">
    <property type="protein sequence ID" value="BDZ42735.1"/>
    <property type="molecule type" value="Genomic_DNA"/>
</dbReference>